<sequence length="405" mass="45167">MAHLNLISGSTPTLPQACASIFELKSLQVHRKRKRKLEHFYKHKLRASLTPVVDGDITEARKGPLSYASSTSGVLNSTSTAESLGQSITVGSCNSTSFFNFEGNCQDKFFLDDVTDWKSSAKNLMELVVDSDESRNGSTQLSPENLSDEAVMTLDTHDDTQIRNSQSLNRRKKHHLQSARLSTKIQSFISPRSVIPVGSRFQADVPEWNGASLDKAGHTAEDSDCKSSRWLGTQIWAAQNKMESTARVVGKGRPDSCICASPGSVECIRRHILEERLILQCGLGHVFFTWKFDEMGEQTVKSWAVKEQKTFEALVKDPKASGKNFLKHALVSLPRKSSKSIVSYYFNVFVPRRIGQQTRSGHNQVDSDEEGDDSNYMMKYGRRPELRGTLMDSGGGTPRYLRHPS</sequence>
<comment type="caution">
    <text evidence="2">The sequence shown here is derived from an EMBL/GenBank/DDBJ whole genome shotgun (WGS) entry which is preliminary data.</text>
</comment>
<feature type="region of interest" description="Disordered" evidence="1">
    <location>
        <begin position="357"/>
        <end position="378"/>
    </location>
</feature>
<keyword evidence="3" id="KW-1185">Reference proteome</keyword>
<dbReference type="Proteomes" id="UP001454036">
    <property type="component" value="Unassembled WGS sequence"/>
</dbReference>
<protein>
    <submittedName>
        <fullName evidence="2">Uncharacterized protein</fullName>
    </submittedName>
</protein>
<evidence type="ECO:0000313" key="3">
    <source>
        <dbReference type="Proteomes" id="UP001454036"/>
    </source>
</evidence>
<organism evidence="2 3">
    <name type="scientific">Lithospermum erythrorhizon</name>
    <name type="common">Purple gromwell</name>
    <name type="synonym">Lithospermum officinale var. erythrorhizon</name>
    <dbReference type="NCBI Taxonomy" id="34254"/>
    <lineage>
        <taxon>Eukaryota</taxon>
        <taxon>Viridiplantae</taxon>
        <taxon>Streptophyta</taxon>
        <taxon>Embryophyta</taxon>
        <taxon>Tracheophyta</taxon>
        <taxon>Spermatophyta</taxon>
        <taxon>Magnoliopsida</taxon>
        <taxon>eudicotyledons</taxon>
        <taxon>Gunneridae</taxon>
        <taxon>Pentapetalae</taxon>
        <taxon>asterids</taxon>
        <taxon>lamiids</taxon>
        <taxon>Boraginales</taxon>
        <taxon>Boraginaceae</taxon>
        <taxon>Boraginoideae</taxon>
        <taxon>Lithospermeae</taxon>
        <taxon>Lithospermum</taxon>
    </lineage>
</organism>
<accession>A0AAV3S2R9</accession>
<dbReference type="EMBL" id="BAABME010014580">
    <property type="protein sequence ID" value="GAA0187305.1"/>
    <property type="molecule type" value="Genomic_DNA"/>
</dbReference>
<evidence type="ECO:0000313" key="2">
    <source>
        <dbReference type="EMBL" id="GAA0187305.1"/>
    </source>
</evidence>
<proteinExistence type="predicted"/>
<evidence type="ECO:0000256" key="1">
    <source>
        <dbReference type="SAM" id="MobiDB-lite"/>
    </source>
</evidence>
<gene>
    <name evidence="2" type="ORF">LIER_34593</name>
</gene>
<dbReference type="Gene3D" id="1.10.10.60">
    <property type="entry name" value="Homeodomain-like"/>
    <property type="match status" value="1"/>
</dbReference>
<reference evidence="2 3" key="1">
    <citation type="submission" date="2024-01" db="EMBL/GenBank/DDBJ databases">
        <title>The complete chloroplast genome sequence of Lithospermum erythrorhizon: insights into the phylogenetic relationship among Boraginaceae species and the maternal lineages of purple gromwells.</title>
        <authorList>
            <person name="Okada T."/>
            <person name="Watanabe K."/>
        </authorList>
    </citation>
    <scope>NUCLEOTIDE SEQUENCE [LARGE SCALE GENOMIC DNA]</scope>
</reference>
<name>A0AAV3S2R9_LITER</name>
<dbReference type="AlphaFoldDB" id="A0AAV3S2R9"/>
<dbReference type="PANTHER" id="PTHR46872:SF10">
    <property type="entry name" value="MYB-LIKE DOMAIN-CONTAINING PROTEIN"/>
    <property type="match status" value="1"/>
</dbReference>
<dbReference type="PANTHER" id="PTHR46872">
    <property type="entry name" value="DNA BINDING PROTEIN"/>
    <property type="match status" value="1"/>
</dbReference>